<dbReference type="OrthoDB" id="9858428at2"/>
<keyword evidence="2" id="KW-1185">Reference proteome</keyword>
<proteinExistence type="predicted"/>
<gene>
    <name evidence="1" type="ORF">FAZ97_32380</name>
</gene>
<organism evidence="1 2">
    <name type="scientific">Paraburkholderia acidiphila</name>
    <dbReference type="NCBI Taxonomy" id="2571747"/>
    <lineage>
        <taxon>Bacteria</taxon>
        <taxon>Pseudomonadati</taxon>
        <taxon>Pseudomonadota</taxon>
        <taxon>Betaproteobacteria</taxon>
        <taxon>Burkholderiales</taxon>
        <taxon>Burkholderiaceae</taxon>
        <taxon>Paraburkholderia</taxon>
    </lineage>
</organism>
<evidence type="ECO:0000313" key="2">
    <source>
        <dbReference type="Proteomes" id="UP000434209"/>
    </source>
</evidence>
<accession>A0A7Z2GDC6</accession>
<sequence length="64" mass="7046">MPEFTGDYKSATKSVKNNIWKGFAGSIKKMRGAADIQAWIETGNGRALPPELPVVCKWKGPVRI</sequence>
<dbReference type="KEGG" id="pacp:FAZ97_32380"/>
<dbReference type="RefSeq" id="WP_158762851.1">
    <property type="nucleotide sequence ID" value="NZ_CP046912.1"/>
</dbReference>
<dbReference type="Proteomes" id="UP000434209">
    <property type="component" value="Chromosome 4"/>
</dbReference>
<name>A0A7Z2GDC6_9BURK</name>
<protein>
    <submittedName>
        <fullName evidence="1">Uncharacterized protein</fullName>
    </submittedName>
</protein>
<dbReference type="AlphaFoldDB" id="A0A7Z2GDC6"/>
<evidence type="ECO:0000313" key="1">
    <source>
        <dbReference type="EMBL" id="QGZ59673.1"/>
    </source>
</evidence>
<reference evidence="1 2" key="1">
    <citation type="submission" date="2019-12" db="EMBL/GenBank/DDBJ databases">
        <title>Paraburkholderia acidiphila 7Q-K02 sp. nov and Paraburkholderia acidisoli DHF22 sp. nov., two strains isolated from forest soil.</title>
        <authorList>
            <person name="Gao Z."/>
            <person name="Qiu L."/>
        </authorList>
    </citation>
    <scope>NUCLEOTIDE SEQUENCE [LARGE SCALE GENOMIC DNA]</scope>
    <source>
        <strain evidence="1 2">7Q-K02</strain>
    </source>
</reference>
<dbReference type="EMBL" id="CP046912">
    <property type="protein sequence ID" value="QGZ59673.1"/>
    <property type="molecule type" value="Genomic_DNA"/>
</dbReference>